<evidence type="ECO:0000256" key="4">
    <source>
        <dbReference type="ARBA" id="ARBA00022519"/>
    </source>
</evidence>
<keyword evidence="5" id="KW-0441">Lipid A biosynthesis</keyword>
<evidence type="ECO:0000256" key="11">
    <source>
        <dbReference type="SAM" id="Phobius"/>
    </source>
</evidence>
<dbReference type="GO" id="GO:0022857">
    <property type="term" value="F:transmembrane transporter activity"/>
    <property type="evidence" value="ECO:0007669"/>
    <property type="project" value="InterPro"/>
</dbReference>
<name>A0A098G5X1_9GAMM</name>
<keyword evidence="9" id="KW-0443">Lipid metabolism</keyword>
<keyword evidence="8 11" id="KW-1133">Transmembrane helix</keyword>
<evidence type="ECO:0000256" key="10">
    <source>
        <dbReference type="ARBA" id="ARBA00023136"/>
    </source>
</evidence>
<feature type="transmembrane region" description="Helical" evidence="11">
    <location>
        <begin position="6"/>
        <end position="25"/>
    </location>
</feature>
<dbReference type="KEGG" id="lfa:LFA_1978"/>
<evidence type="ECO:0000256" key="1">
    <source>
        <dbReference type="ARBA" id="ARBA00004651"/>
    </source>
</evidence>
<proteinExistence type="predicted"/>
<feature type="domain" description="EamA" evidence="12">
    <location>
        <begin position="15"/>
        <end position="107"/>
    </location>
</feature>
<feature type="transmembrane region" description="Helical" evidence="11">
    <location>
        <begin position="67"/>
        <end position="85"/>
    </location>
</feature>
<dbReference type="STRING" id="1212491.LFA_1978"/>
<keyword evidence="10 11" id="KW-0472">Membrane</keyword>
<evidence type="ECO:0000256" key="5">
    <source>
        <dbReference type="ARBA" id="ARBA00022556"/>
    </source>
</evidence>
<organism evidence="13 14">
    <name type="scientific">Legionella fallonii LLAP-10</name>
    <dbReference type="NCBI Taxonomy" id="1212491"/>
    <lineage>
        <taxon>Bacteria</taxon>
        <taxon>Pseudomonadati</taxon>
        <taxon>Pseudomonadota</taxon>
        <taxon>Gammaproteobacteria</taxon>
        <taxon>Legionellales</taxon>
        <taxon>Legionellaceae</taxon>
        <taxon>Legionella</taxon>
    </lineage>
</organism>
<accession>A0A098G5X1</accession>
<protein>
    <submittedName>
        <fullName evidence="13">Putative 4-amino-4-deoxy-L-arabinose-phosphoundecaprenol flippase subunit ArnE</fullName>
    </submittedName>
</protein>
<dbReference type="PANTHER" id="PTHR30561">
    <property type="entry name" value="SMR FAMILY PROTON-DEPENDENT DRUG EFFLUX TRANSPORTER SUGE"/>
    <property type="match status" value="1"/>
</dbReference>
<comment type="subcellular location">
    <subcellularLocation>
        <location evidence="1">Cell membrane</location>
        <topology evidence="1">Multi-pass membrane protein</topology>
    </subcellularLocation>
</comment>
<keyword evidence="14" id="KW-1185">Reference proteome</keyword>
<dbReference type="GO" id="GO:0009103">
    <property type="term" value="P:lipopolysaccharide biosynthetic process"/>
    <property type="evidence" value="ECO:0007669"/>
    <property type="project" value="UniProtKB-KW"/>
</dbReference>
<keyword evidence="6 11" id="KW-0812">Transmembrane</keyword>
<reference evidence="14" key="1">
    <citation type="submission" date="2014-09" db="EMBL/GenBank/DDBJ databases">
        <authorList>
            <person name="Gomez-Valero L."/>
        </authorList>
    </citation>
    <scope>NUCLEOTIDE SEQUENCE [LARGE SCALE GENOMIC DNA]</scope>
    <source>
        <strain evidence="14">ATCC700992</strain>
    </source>
</reference>
<dbReference type="AlphaFoldDB" id="A0A098G5X1"/>
<gene>
    <name evidence="13" type="ORF">LFA_1978</name>
</gene>
<dbReference type="OrthoDB" id="6058674at2"/>
<evidence type="ECO:0000256" key="9">
    <source>
        <dbReference type="ARBA" id="ARBA00023098"/>
    </source>
</evidence>
<dbReference type="SUPFAM" id="SSF103481">
    <property type="entry name" value="Multidrug resistance efflux transporter EmrE"/>
    <property type="match status" value="1"/>
</dbReference>
<dbReference type="PANTHER" id="PTHR30561:SF9">
    <property type="entry name" value="4-AMINO-4-DEOXY-L-ARABINOSE-PHOSPHOUNDECAPRENOL FLIPPASE SUBUNIT ARNF-RELATED"/>
    <property type="match status" value="1"/>
</dbReference>
<evidence type="ECO:0000256" key="7">
    <source>
        <dbReference type="ARBA" id="ARBA00022985"/>
    </source>
</evidence>
<keyword evidence="7" id="KW-0448">Lipopolysaccharide biosynthesis</keyword>
<keyword evidence="2" id="KW-1003">Cell membrane</keyword>
<dbReference type="InterPro" id="IPR000390">
    <property type="entry name" value="Small_drug/metabolite_transptr"/>
</dbReference>
<evidence type="ECO:0000256" key="3">
    <source>
        <dbReference type="ARBA" id="ARBA00022516"/>
    </source>
</evidence>
<evidence type="ECO:0000259" key="12">
    <source>
        <dbReference type="Pfam" id="PF00892"/>
    </source>
</evidence>
<dbReference type="GO" id="GO:0009245">
    <property type="term" value="P:lipid A biosynthetic process"/>
    <property type="evidence" value="ECO:0007669"/>
    <property type="project" value="UniProtKB-KW"/>
</dbReference>
<evidence type="ECO:0000256" key="8">
    <source>
        <dbReference type="ARBA" id="ARBA00022989"/>
    </source>
</evidence>
<evidence type="ECO:0000313" key="13">
    <source>
        <dbReference type="EMBL" id="CEG57369.1"/>
    </source>
</evidence>
<feature type="transmembrane region" description="Helical" evidence="11">
    <location>
        <begin position="37"/>
        <end position="61"/>
    </location>
</feature>
<evidence type="ECO:0000256" key="2">
    <source>
        <dbReference type="ARBA" id="ARBA00022475"/>
    </source>
</evidence>
<dbReference type="GO" id="GO:0005886">
    <property type="term" value="C:plasma membrane"/>
    <property type="evidence" value="ECO:0007669"/>
    <property type="project" value="UniProtKB-SubCell"/>
</dbReference>
<dbReference type="HOGENOM" id="CLU_131462_6_1_6"/>
<dbReference type="InterPro" id="IPR000620">
    <property type="entry name" value="EamA_dom"/>
</dbReference>
<sequence length="110" mass="12485">MSMKFIGILLILLSTILEGFGQLLFKYSAILTSRKKYICFIIGVVFLILEFISWTAVLHYIDVNIAYPMSSLSYVFVCLLSFIFLSESLQKQRVLGLIYIVFGTIILGLS</sequence>
<keyword evidence="4" id="KW-0997">Cell inner membrane</keyword>
<dbReference type="InterPro" id="IPR037185">
    <property type="entry name" value="EmrE-like"/>
</dbReference>
<dbReference type="Pfam" id="PF00892">
    <property type="entry name" value="EamA"/>
    <property type="match status" value="1"/>
</dbReference>
<feature type="transmembrane region" description="Helical" evidence="11">
    <location>
        <begin position="92"/>
        <end position="109"/>
    </location>
</feature>
<dbReference type="Proteomes" id="UP000032430">
    <property type="component" value="Chromosome I"/>
</dbReference>
<dbReference type="RefSeq" id="WP_045095882.1">
    <property type="nucleotide sequence ID" value="NZ_LN614827.1"/>
</dbReference>
<evidence type="ECO:0000256" key="6">
    <source>
        <dbReference type="ARBA" id="ARBA00022692"/>
    </source>
</evidence>
<keyword evidence="3" id="KW-0444">Lipid biosynthesis</keyword>
<evidence type="ECO:0000313" key="14">
    <source>
        <dbReference type="Proteomes" id="UP000032430"/>
    </source>
</evidence>
<dbReference type="Gene3D" id="1.10.3730.20">
    <property type="match status" value="1"/>
</dbReference>
<dbReference type="EMBL" id="LN614827">
    <property type="protein sequence ID" value="CEG57369.1"/>
    <property type="molecule type" value="Genomic_DNA"/>
</dbReference>